<evidence type="ECO:0000256" key="9">
    <source>
        <dbReference type="RuleBase" id="RU003423"/>
    </source>
</evidence>
<dbReference type="Pfam" id="PF00364">
    <property type="entry name" value="Biotin_lipoyl"/>
    <property type="match status" value="1"/>
</dbReference>
<dbReference type="Gene3D" id="2.40.50.100">
    <property type="match status" value="1"/>
</dbReference>
<feature type="domain" description="Lipoyl-binding" evidence="11">
    <location>
        <begin position="1"/>
        <end position="46"/>
    </location>
</feature>
<dbReference type="Gene3D" id="4.10.320.10">
    <property type="entry name" value="E3-binding domain"/>
    <property type="match status" value="1"/>
</dbReference>
<feature type="region of interest" description="Disordered" evidence="10">
    <location>
        <begin position="75"/>
        <end position="95"/>
    </location>
</feature>
<accession>A0A937IBZ9</accession>
<dbReference type="GO" id="GO:0031405">
    <property type="term" value="F:lipoic acid binding"/>
    <property type="evidence" value="ECO:0007669"/>
    <property type="project" value="TreeGrafter"/>
</dbReference>
<evidence type="ECO:0000259" key="12">
    <source>
        <dbReference type="PROSITE" id="PS51826"/>
    </source>
</evidence>
<dbReference type="InterPro" id="IPR000089">
    <property type="entry name" value="Biotin_lipoyl"/>
</dbReference>
<evidence type="ECO:0000256" key="6">
    <source>
        <dbReference type="ARBA" id="ARBA00023315"/>
    </source>
</evidence>
<dbReference type="PROSITE" id="PS50968">
    <property type="entry name" value="BIOTINYL_LIPOYL"/>
    <property type="match status" value="1"/>
</dbReference>
<dbReference type="PANTHER" id="PTHR43178">
    <property type="entry name" value="DIHYDROLIPOAMIDE ACETYLTRANSFERASE COMPONENT OF PYRUVATE DEHYDROGENASE COMPLEX"/>
    <property type="match status" value="1"/>
</dbReference>
<comment type="cofactor">
    <cofactor evidence="1 9">
        <name>(R)-lipoate</name>
        <dbReference type="ChEBI" id="CHEBI:83088"/>
    </cofactor>
</comment>
<dbReference type="InterPro" id="IPR011053">
    <property type="entry name" value="Single_hybrid_motif"/>
</dbReference>
<comment type="catalytic activity">
    <reaction evidence="8">
        <text>N(6)-[(R)-dihydrolipoyl]-L-lysyl-[protein] + acetyl-CoA = N(6)-[(R)-S(8)-acetyldihydrolipoyl]-L-lysyl-[protein] + CoA</text>
        <dbReference type="Rhea" id="RHEA:17017"/>
        <dbReference type="Rhea" id="RHEA-COMP:10475"/>
        <dbReference type="Rhea" id="RHEA-COMP:10478"/>
        <dbReference type="ChEBI" id="CHEBI:57287"/>
        <dbReference type="ChEBI" id="CHEBI:57288"/>
        <dbReference type="ChEBI" id="CHEBI:83100"/>
        <dbReference type="ChEBI" id="CHEBI:83111"/>
        <dbReference type="EC" id="2.3.1.12"/>
    </reaction>
</comment>
<feature type="domain" description="Peripheral subunit-binding (PSBD)" evidence="12">
    <location>
        <begin position="94"/>
        <end position="131"/>
    </location>
</feature>
<dbReference type="InterPro" id="IPR036625">
    <property type="entry name" value="E3-bd_dom_sf"/>
</dbReference>
<dbReference type="PANTHER" id="PTHR43178:SF2">
    <property type="entry name" value="DIHYDROLIPOYLLYSINE-RESIDUE ACETYLTRANSFERASE COMPONENT OF PYRUVATE DEHYDROGENASE COMPLEX"/>
    <property type="match status" value="1"/>
</dbReference>
<evidence type="ECO:0000256" key="3">
    <source>
        <dbReference type="ARBA" id="ARBA00011484"/>
    </source>
</evidence>
<feature type="compositionally biased region" description="Polar residues" evidence="10">
    <location>
        <begin position="75"/>
        <end position="94"/>
    </location>
</feature>
<protein>
    <recommendedName>
        <fullName evidence="9">Dihydrolipoamide acetyltransferase component of pyruvate dehydrogenase complex</fullName>
        <ecNumber evidence="9">2.3.1.-</ecNumber>
    </recommendedName>
</protein>
<gene>
    <name evidence="13" type="ORF">ISQ64_03250</name>
</gene>
<dbReference type="Pfam" id="PF00198">
    <property type="entry name" value="2-oxoacid_dh"/>
    <property type="match status" value="1"/>
</dbReference>
<proteinExistence type="inferred from homology"/>
<dbReference type="GO" id="GO:0004742">
    <property type="term" value="F:dihydrolipoyllysine-residue acetyltransferase activity"/>
    <property type="evidence" value="ECO:0007669"/>
    <property type="project" value="UniProtKB-EC"/>
</dbReference>
<dbReference type="GO" id="GO:0006086">
    <property type="term" value="P:pyruvate decarboxylation to acetyl-CoA"/>
    <property type="evidence" value="ECO:0007669"/>
    <property type="project" value="TreeGrafter"/>
</dbReference>
<dbReference type="InterPro" id="IPR001078">
    <property type="entry name" value="2-oxoacid_DH_actylTfrase"/>
</dbReference>
<evidence type="ECO:0000256" key="5">
    <source>
        <dbReference type="ARBA" id="ARBA00022823"/>
    </source>
</evidence>
<dbReference type="SUPFAM" id="SSF51230">
    <property type="entry name" value="Single hybrid motif"/>
    <property type="match status" value="1"/>
</dbReference>
<name>A0A937IBZ9_9GAMM</name>
<dbReference type="InterPro" id="IPR050743">
    <property type="entry name" value="2-oxoacid_DH_E2_comp"/>
</dbReference>
<dbReference type="InterPro" id="IPR004167">
    <property type="entry name" value="PSBD"/>
</dbReference>
<evidence type="ECO:0000256" key="10">
    <source>
        <dbReference type="SAM" id="MobiDB-lite"/>
    </source>
</evidence>
<feature type="non-terminal residue" evidence="13">
    <location>
        <position position="1"/>
    </location>
</feature>
<reference evidence="13" key="1">
    <citation type="submission" date="2020-10" db="EMBL/GenBank/DDBJ databases">
        <title>Microbiome of the Black Sea water column analyzed by genome centric metagenomics.</title>
        <authorList>
            <person name="Cabello-Yeves P.J."/>
            <person name="Callieri C."/>
            <person name="Picazo A."/>
            <person name="Mehrshad M."/>
            <person name="Haro-Moreno J.M."/>
            <person name="Roda-Garcia J."/>
            <person name="Dzembekova N."/>
            <person name="Slabakova V."/>
            <person name="Slabakova N."/>
            <person name="Moncheva S."/>
            <person name="Rodriguez-Valera F."/>
        </authorList>
    </citation>
    <scope>NUCLEOTIDE SEQUENCE</scope>
    <source>
        <strain evidence="13">BS307-5m-G50</strain>
    </source>
</reference>
<comment type="subunit">
    <text evidence="3">Forms a 24-polypeptide structural core with octahedral symmetry.</text>
</comment>
<dbReference type="SUPFAM" id="SSF47005">
    <property type="entry name" value="Peripheral subunit-binding domain of 2-oxo acid dehydrogenase complex"/>
    <property type="match status" value="1"/>
</dbReference>
<keyword evidence="5 9" id="KW-0450">Lipoyl</keyword>
<dbReference type="SUPFAM" id="SSF52777">
    <property type="entry name" value="CoA-dependent acyltransferases"/>
    <property type="match status" value="1"/>
</dbReference>
<evidence type="ECO:0000313" key="13">
    <source>
        <dbReference type="EMBL" id="MBL6818403.1"/>
    </source>
</evidence>
<evidence type="ECO:0000256" key="2">
    <source>
        <dbReference type="ARBA" id="ARBA00007317"/>
    </source>
</evidence>
<evidence type="ECO:0000256" key="7">
    <source>
        <dbReference type="ARBA" id="ARBA00025211"/>
    </source>
</evidence>
<dbReference type="Proteomes" id="UP000711391">
    <property type="component" value="Unassembled WGS sequence"/>
</dbReference>
<evidence type="ECO:0000256" key="8">
    <source>
        <dbReference type="ARBA" id="ARBA00048370"/>
    </source>
</evidence>
<dbReference type="PROSITE" id="PS51826">
    <property type="entry name" value="PSBD"/>
    <property type="match status" value="1"/>
</dbReference>
<dbReference type="FunFam" id="3.30.559.10:FF:000004">
    <property type="entry name" value="Acetyltransferase component of pyruvate dehydrogenase complex"/>
    <property type="match status" value="1"/>
</dbReference>
<evidence type="ECO:0000256" key="1">
    <source>
        <dbReference type="ARBA" id="ARBA00001938"/>
    </source>
</evidence>
<dbReference type="CDD" id="cd06849">
    <property type="entry name" value="lipoyl_domain"/>
    <property type="match status" value="1"/>
</dbReference>
<evidence type="ECO:0000259" key="11">
    <source>
        <dbReference type="PROSITE" id="PS50968"/>
    </source>
</evidence>
<dbReference type="AlphaFoldDB" id="A0A937IBZ9"/>
<dbReference type="Pfam" id="PF02817">
    <property type="entry name" value="E3_binding"/>
    <property type="match status" value="1"/>
</dbReference>
<organism evidence="13 14">
    <name type="scientific">SAR86 cluster bacterium</name>
    <dbReference type="NCBI Taxonomy" id="2030880"/>
    <lineage>
        <taxon>Bacteria</taxon>
        <taxon>Pseudomonadati</taxon>
        <taxon>Pseudomonadota</taxon>
        <taxon>Gammaproteobacteria</taxon>
        <taxon>SAR86 cluster</taxon>
    </lineage>
</organism>
<dbReference type="GO" id="GO:0005737">
    <property type="term" value="C:cytoplasm"/>
    <property type="evidence" value="ECO:0007669"/>
    <property type="project" value="TreeGrafter"/>
</dbReference>
<comment type="function">
    <text evidence="7">The pyruvate dehydrogenase complex catalyzes the overall conversion of pyruvate to acetyl-CoA and CO(2). It contains multiple copies of three enzymatic components: pyruvate dehydrogenase (E1), dihydrolipoamide acetyltransferase (E2) and lipoamide dehydrogenase (E3).</text>
</comment>
<evidence type="ECO:0000313" key="14">
    <source>
        <dbReference type="Proteomes" id="UP000711391"/>
    </source>
</evidence>
<keyword evidence="4 9" id="KW-0808">Transferase</keyword>
<dbReference type="Gene3D" id="3.30.559.10">
    <property type="entry name" value="Chloramphenicol acetyltransferase-like domain"/>
    <property type="match status" value="1"/>
</dbReference>
<evidence type="ECO:0000256" key="4">
    <source>
        <dbReference type="ARBA" id="ARBA00022679"/>
    </source>
</evidence>
<keyword evidence="6 9" id="KW-0012">Acyltransferase</keyword>
<comment type="similarity">
    <text evidence="2 9">Belongs to the 2-oxoacid dehydrogenase family.</text>
</comment>
<dbReference type="EMBL" id="JADHQD010000015">
    <property type="protein sequence ID" value="MBL6818403.1"/>
    <property type="molecule type" value="Genomic_DNA"/>
</dbReference>
<comment type="caution">
    <text evidence="13">The sequence shown here is derived from an EMBL/GenBank/DDBJ whole genome shotgun (WGS) entry which is preliminary data.</text>
</comment>
<sequence length="390" mass="43436">SEDSIMILETDKAAMEIPASVNGTIKKILINVGDMVKQGMPFVEIETIKKVDKKIKKIETVIDKNVETTSINPESIKTNAQSPQPINYKNTSVHSGPATRKLAREFGINLLEVKGSGPKGRILKEDLHVFVSQRLNNNVHSQTGFQHSQPDIDFSKWGDVSFEKLSKFQKTAAKNLHTSWINIPHVTQHDDSDITDLLALRSELNKKHKTKVSPLAYIIKSTVETLKLYPLMNTSLNKDLDTAVIKNYFNIGIAVDTSEGLIVPNIKDADKKSILDISNDVMSLAKLAKERKLKVDQLKGATFTISSLSGIGGKYFTPIINPPEVAILGLSKPFDNLHLINDEVVNRKFLPLSLSYDHRVINGAYAAKFVTELSNQLNQIQFLKESFNGY</sequence>
<dbReference type="InterPro" id="IPR023213">
    <property type="entry name" value="CAT-like_dom_sf"/>
</dbReference>
<dbReference type="EC" id="2.3.1.-" evidence="9"/>